<dbReference type="NCBIfam" id="TIGR02937">
    <property type="entry name" value="sigma70-ECF"/>
    <property type="match status" value="1"/>
</dbReference>
<keyword evidence="9" id="KW-1185">Reference proteome</keyword>
<feature type="domain" description="RNA polymerase sigma factor 70 region 4 type 2" evidence="7">
    <location>
        <begin position="158"/>
        <end position="210"/>
    </location>
</feature>
<dbReference type="OrthoDB" id="9784272at2"/>
<proteinExistence type="inferred from homology"/>
<dbReference type="InterPro" id="IPR039425">
    <property type="entry name" value="RNA_pol_sigma-70-like"/>
</dbReference>
<evidence type="ECO:0000259" key="6">
    <source>
        <dbReference type="Pfam" id="PF04542"/>
    </source>
</evidence>
<feature type="domain" description="RNA polymerase sigma-70 region 2" evidence="6">
    <location>
        <begin position="63"/>
        <end position="131"/>
    </location>
</feature>
<evidence type="ECO:0000313" key="9">
    <source>
        <dbReference type="Proteomes" id="UP000298631"/>
    </source>
</evidence>
<evidence type="ECO:0000256" key="4">
    <source>
        <dbReference type="ARBA" id="ARBA00023163"/>
    </source>
</evidence>
<sequence length="215" mass="24139">MLDTAPFQKSDAHTATRHYAVTGAAVRLRQKGRCVSPKTEPEDWSALILRVRDAQDKSAFAALFRHFAPRIKGFLMKSGTSAALAEECAQDVMATLWQKAHLFDPARASAATWIFTIARNRRIDALRKSRRPEPEDLTWGPEAEPDQQEALELSQDTERLGEALALLPQKQRDLIERAYFGDLSHSEIAAETGLPLGTIKSRIRLALERLRHKLS</sequence>
<accession>A0A4P8EGS6</accession>
<feature type="region of interest" description="Disordered" evidence="5">
    <location>
        <begin position="129"/>
        <end position="149"/>
    </location>
</feature>
<name>A0A4P8EGS6_9RHOB</name>
<dbReference type="EMBL" id="CP039964">
    <property type="protein sequence ID" value="QCO56108.1"/>
    <property type="molecule type" value="Genomic_DNA"/>
</dbReference>
<organism evidence="8 9">
    <name type="scientific">Pseudorhodobacter turbinis</name>
    <dbReference type="NCBI Taxonomy" id="2500533"/>
    <lineage>
        <taxon>Bacteria</taxon>
        <taxon>Pseudomonadati</taxon>
        <taxon>Pseudomonadota</taxon>
        <taxon>Alphaproteobacteria</taxon>
        <taxon>Rhodobacterales</taxon>
        <taxon>Paracoccaceae</taxon>
        <taxon>Pseudorhodobacter</taxon>
    </lineage>
</organism>
<dbReference type="Gene3D" id="1.10.1740.10">
    <property type="match status" value="1"/>
</dbReference>
<dbReference type="PANTHER" id="PTHR43133">
    <property type="entry name" value="RNA POLYMERASE ECF-TYPE SIGMA FACTO"/>
    <property type="match status" value="1"/>
</dbReference>
<dbReference type="GO" id="GO:0006352">
    <property type="term" value="P:DNA-templated transcription initiation"/>
    <property type="evidence" value="ECO:0007669"/>
    <property type="project" value="InterPro"/>
</dbReference>
<dbReference type="InterPro" id="IPR014284">
    <property type="entry name" value="RNA_pol_sigma-70_dom"/>
</dbReference>
<evidence type="ECO:0000259" key="7">
    <source>
        <dbReference type="Pfam" id="PF08281"/>
    </source>
</evidence>
<dbReference type="Pfam" id="PF04542">
    <property type="entry name" value="Sigma70_r2"/>
    <property type="match status" value="1"/>
</dbReference>
<evidence type="ECO:0000313" key="8">
    <source>
        <dbReference type="EMBL" id="QCO56108.1"/>
    </source>
</evidence>
<keyword evidence="4" id="KW-0804">Transcription</keyword>
<reference evidence="8 9" key="1">
    <citation type="submission" date="2019-05" db="EMBL/GenBank/DDBJ databases">
        <title>Pseudorhodobacter turbinis sp. nov., isolated from the gut of the Korean turban shell.</title>
        <authorList>
            <person name="Jeong Y.-S."/>
            <person name="Kang W.-R."/>
            <person name="Bae J.-W."/>
        </authorList>
    </citation>
    <scope>NUCLEOTIDE SEQUENCE [LARGE SCALE GENOMIC DNA]</scope>
    <source>
        <strain evidence="8 9">S12M18</strain>
    </source>
</reference>
<dbReference type="InterPro" id="IPR013325">
    <property type="entry name" value="RNA_pol_sigma_r2"/>
</dbReference>
<dbReference type="InterPro" id="IPR013324">
    <property type="entry name" value="RNA_pol_sigma_r3/r4-like"/>
</dbReference>
<dbReference type="AlphaFoldDB" id="A0A4P8EGS6"/>
<gene>
    <name evidence="8" type="ORF">EOK75_10430</name>
</gene>
<dbReference type="InterPro" id="IPR007627">
    <property type="entry name" value="RNA_pol_sigma70_r2"/>
</dbReference>
<keyword evidence="2" id="KW-0805">Transcription regulation</keyword>
<comment type="similarity">
    <text evidence="1">Belongs to the sigma-70 factor family. ECF subfamily.</text>
</comment>
<dbReference type="SUPFAM" id="SSF88946">
    <property type="entry name" value="Sigma2 domain of RNA polymerase sigma factors"/>
    <property type="match status" value="1"/>
</dbReference>
<dbReference type="Pfam" id="PF08281">
    <property type="entry name" value="Sigma70_r4_2"/>
    <property type="match status" value="1"/>
</dbReference>
<dbReference type="GO" id="GO:0016987">
    <property type="term" value="F:sigma factor activity"/>
    <property type="evidence" value="ECO:0007669"/>
    <property type="project" value="UniProtKB-KW"/>
</dbReference>
<evidence type="ECO:0000256" key="2">
    <source>
        <dbReference type="ARBA" id="ARBA00023015"/>
    </source>
</evidence>
<dbReference type="KEGG" id="pseb:EOK75_10430"/>
<evidence type="ECO:0000256" key="3">
    <source>
        <dbReference type="ARBA" id="ARBA00023082"/>
    </source>
</evidence>
<dbReference type="Gene3D" id="1.10.10.10">
    <property type="entry name" value="Winged helix-like DNA-binding domain superfamily/Winged helix DNA-binding domain"/>
    <property type="match status" value="1"/>
</dbReference>
<evidence type="ECO:0000256" key="5">
    <source>
        <dbReference type="SAM" id="MobiDB-lite"/>
    </source>
</evidence>
<dbReference type="CDD" id="cd06171">
    <property type="entry name" value="Sigma70_r4"/>
    <property type="match status" value="1"/>
</dbReference>
<dbReference type="Proteomes" id="UP000298631">
    <property type="component" value="Chromosome"/>
</dbReference>
<dbReference type="InterPro" id="IPR013249">
    <property type="entry name" value="RNA_pol_sigma70_r4_t2"/>
</dbReference>
<dbReference type="PANTHER" id="PTHR43133:SF62">
    <property type="entry name" value="RNA POLYMERASE SIGMA FACTOR SIGZ"/>
    <property type="match status" value="1"/>
</dbReference>
<dbReference type="InterPro" id="IPR036388">
    <property type="entry name" value="WH-like_DNA-bd_sf"/>
</dbReference>
<dbReference type="GO" id="GO:0003677">
    <property type="term" value="F:DNA binding"/>
    <property type="evidence" value="ECO:0007669"/>
    <property type="project" value="InterPro"/>
</dbReference>
<keyword evidence="3" id="KW-0731">Sigma factor</keyword>
<evidence type="ECO:0000256" key="1">
    <source>
        <dbReference type="ARBA" id="ARBA00010641"/>
    </source>
</evidence>
<protein>
    <submittedName>
        <fullName evidence="8">Sigma-70 family RNA polymerase sigma factor</fullName>
    </submittedName>
</protein>
<dbReference type="SUPFAM" id="SSF88659">
    <property type="entry name" value="Sigma3 and sigma4 domains of RNA polymerase sigma factors"/>
    <property type="match status" value="1"/>
</dbReference>